<name>A0ABN1DQR1_9GAMM</name>
<evidence type="ECO:0000313" key="3">
    <source>
        <dbReference type="Proteomes" id="UP001501169"/>
    </source>
</evidence>
<accession>A0ABN1DQR1</accession>
<evidence type="ECO:0000313" key="2">
    <source>
        <dbReference type="EMBL" id="GAA0549148.1"/>
    </source>
</evidence>
<evidence type="ECO:0000256" key="1">
    <source>
        <dbReference type="SAM" id="SignalP"/>
    </source>
</evidence>
<dbReference type="Proteomes" id="UP001501169">
    <property type="component" value="Unassembled WGS sequence"/>
</dbReference>
<sequence length="390" mass="44476">MASRYFIIFMLVGLVTACVSTSNNNVASYDKNAGTVYPPVSFFITRPTAELNQQCLQFADDSVMQHCQINQFDASLYWQQLYGSGLFERVMFAGEGTDYQVLVSTANMSRETAADITKAAVAGATLMLLPVTNEFSVKAEVTVLWRDLVLKRFSYDVPFSHTMSLFHKPDGGAQHFAQTLMSYFLRDIEQQQVFSGAFLLSALQDSDYLQQLKAPAQLGDFQLAGQHIYNDPLAGTQLRYINQNFIDDYIDVFVYPIRRTDWQEPSLVMHDELENVRKELQLFYQQQNKIMKLQEAKTISWQHESGDFHGSYFELTIEDIESLPSSTYLFIAEDKFIKLRCTFGADHAESLVKALIPKIIVPDESLFMATLRQRFREQMQPSGRHSATNP</sequence>
<dbReference type="PROSITE" id="PS51257">
    <property type="entry name" value="PROKAR_LIPOPROTEIN"/>
    <property type="match status" value="1"/>
</dbReference>
<proteinExistence type="predicted"/>
<reference evidence="2 3" key="1">
    <citation type="journal article" date="2019" name="Int. J. Syst. Evol. Microbiol.">
        <title>The Global Catalogue of Microorganisms (GCM) 10K type strain sequencing project: providing services to taxonomists for standard genome sequencing and annotation.</title>
        <authorList>
            <consortium name="The Broad Institute Genomics Platform"/>
            <consortium name="The Broad Institute Genome Sequencing Center for Infectious Disease"/>
            <person name="Wu L."/>
            <person name="Ma J."/>
        </authorList>
    </citation>
    <scope>NUCLEOTIDE SEQUENCE [LARGE SCALE GENOMIC DNA]</scope>
    <source>
        <strain evidence="2 3">JCM 14331</strain>
    </source>
</reference>
<dbReference type="RefSeq" id="WP_226766517.1">
    <property type="nucleotide sequence ID" value="NZ_BAAAEO010000002.1"/>
</dbReference>
<feature type="signal peptide" evidence="1">
    <location>
        <begin position="1"/>
        <end position="17"/>
    </location>
</feature>
<protein>
    <submittedName>
        <fullName evidence="2">Uncharacterized protein</fullName>
    </submittedName>
</protein>
<keyword evidence="3" id="KW-1185">Reference proteome</keyword>
<comment type="caution">
    <text evidence="2">The sequence shown here is derived from an EMBL/GenBank/DDBJ whole genome shotgun (WGS) entry which is preliminary data.</text>
</comment>
<dbReference type="EMBL" id="BAAAEO010000002">
    <property type="protein sequence ID" value="GAA0549148.1"/>
    <property type="molecule type" value="Genomic_DNA"/>
</dbReference>
<keyword evidence="1" id="KW-0732">Signal</keyword>
<organism evidence="2 3">
    <name type="scientific">Rheinheimera aquimaris</name>
    <dbReference type="NCBI Taxonomy" id="412437"/>
    <lineage>
        <taxon>Bacteria</taxon>
        <taxon>Pseudomonadati</taxon>
        <taxon>Pseudomonadota</taxon>
        <taxon>Gammaproteobacteria</taxon>
        <taxon>Chromatiales</taxon>
        <taxon>Chromatiaceae</taxon>
        <taxon>Rheinheimera</taxon>
    </lineage>
</organism>
<gene>
    <name evidence="2" type="ORF">GCM10009098_15970</name>
</gene>
<feature type="chain" id="PRO_5045235209" evidence="1">
    <location>
        <begin position="18"/>
        <end position="390"/>
    </location>
</feature>